<dbReference type="InterPro" id="IPR023883">
    <property type="entry name" value="CHP03980_redox-disulphide"/>
</dbReference>
<dbReference type="PANTHER" id="PTHR39341:SF1">
    <property type="entry name" value="DUF1858 DOMAIN-CONTAINING PROTEIN"/>
    <property type="match status" value="1"/>
</dbReference>
<dbReference type="Proteomes" id="UP001254848">
    <property type="component" value="Unassembled WGS sequence"/>
</dbReference>
<dbReference type="Gene3D" id="1.10.3910.10">
    <property type="entry name" value="SP0561-like"/>
    <property type="match status" value="1"/>
</dbReference>
<dbReference type="PANTHER" id="PTHR39341">
    <property type="entry name" value="BSL7085 PROTEIN"/>
    <property type="match status" value="1"/>
</dbReference>
<dbReference type="InterPro" id="IPR015077">
    <property type="entry name" value="DUF1858"/>
</dbReference>
<comment type="caution">
    <text evidence="2">The sequence shown here is derived from an EMBL/GenBank/DDBJ whole genome shotgun (WGS) entry which is preliminary data.</text>
</comment>
<dbReference type="EMBL" id="JAUOZS010000001">
    <property type="protein sequence ID" value="MDT8901699.1"/>
    <property type="molecule type" value="Genomic_DNA"/>
</dbReference>
<feature type="domain" description="DUF1858" evidence="1">
    <location>
        <begin position="3"/>
        <end position="56"/>
    </location>
</feature>
<proteinExistence type="predicted"/>
<dbReference type="InterPro" id="IPR038062">
    <property type="entry name" value="ScdA-like_N_sf"/>
</dbReference>
<accession>A0ABU3NY15</accession>
<protein>
    <submittedName>
        <fullName evidence="2">DUF1858 domain-containing protein</fullName>
    </submittedName>
</protein>
<reference evidence="2 3" key="1">
    <citation type="submission" date="2023-07" db="EMBL/GenBank/DDBJ databases">
        <title>The novel representative of Negativicutes class, Anaeroselena agilis gen. nov. sp. nov.</title>
        <authorList>
            <person name="Prokofeva M.I."/>
            <person name="Elcheninov A.G."/>
            <person name="Klyukina A."/>
            <person name="Kublanov I.V."/>
            <person name="Frolov E.N."/>
            <person name="Podosokorskaya O.A."/>
        </authorList>
    </citation>
    <scope>NUCLEOTIDE SEQUENCE [LARGE SCALE GENOMIC DNA]</scope>
    <source>
        <strain evidence="2 3">4137-cl</strain>
    </source>
</reference>
<dbReference type="NCBIfam" id="TIGR03980">
    <property type="entry name" value="prismane_assoc"/>
    <property type="match status" value="1"/>
</dbReference>
<dbReference type="Pfam" id="PF08984">
    <property type="entry name" value="DUF1858"/>
    <property type="match status" value="1"/>
</dbReference>
<dbReference type="RefSeq" id="WP_413780203.1">
    <property type="nucleotide sequence ID" value="NZ_JAUOZS010000001.1"/>
</dbReference>
<evidence type="ECO:0000313" key="3">
    <source>
        <dbReference type="Proteomes" id="UP001254848"/>
    </source>
</evidence>
<dbReference type="SUPFAM" id="SSF140683">
    <property type="entry name" value="SP0561-like"/>
    <property type="match status" value="1"/>
</dbReference>
<keyword evidence="3" id="KW-1185">Reference proteome</keyword>
<evidence type="ECO:0000313" key="2">
    <source>
        <dbReference type="EMBL" id="MDT8901699.1"/>
    </source>
</evidence>
<name>A0ABU3NY15_9FIRM</name>
<organism evidence="2 3">
    <name type="scientific">Anaeroselena agilis</name>
    <dbReference type="NCBI Taxonomy" id="3063788"/>
    <lineage>
        <taxon>Bacteria</taxon>
        <taxon>Bacillati</taxon>
        <taxon>Bacillota</taxon>
        <taxon>Negativicutes</taxon>
        <taxon>Acetonemataceae</taxon>
        <taxon>Anaeroselena</taxon>
    </lineage>
</organism>
<sequence>MVIDKSMSIVDVVQKYPKTVEVFRSYGMGCLGCAAARFENIEQGATAHGIDVEALIADLNKATSEGCGGGCCNCGS</sequence>
<gene>
    <name evidence="2" type="ORF">Q4T40_10630</name>
</gene>
<evidence type="ECO:0000259" key="1">
    <source>
        <dbReference type="Pfam" id="PF08984"/>
    </source>
</evidence>